<reference evidence="2" key="2">
    <citation type="journal article" date="2020" name="Plant Dis.">
        <title>A Grain Rot of Rice in Iran Caused by a Xanthomonas Strain Closely Related to X. sacchari.</title>
        <authorList>
            <person name="Mirghasempour S.A."/>
            <person name="Huang S."/>
            <person name="Studholme D.J."/>
            <person name="Brady C.L."/>
        </authorList>
    </citation>
    <scope>NUCLEOTIDE SEQUENCE</scope>
    <source>
        <strain evidence="2">SAM114</strain>
    </source>
</reference>
<proteinExistence type="predicted"/>
<accession>A0A6N7QB50</accession>
<name>A0A6N7QB50_9XANT</name>
<evidence type="ECO:0000313" key="4">
    <source>
        <dbReference type="Proteomes" id="UP000439314"/>
    </source>
</evidence>
<comment type="caution">
    <text evidence="1">The sequence shown here is derived from an EMBL/GenBank/DDBJ whole genome shotgun (WGS) entry which is preliminary data.</text>
</comment>
<dbReference type="EMBL" id="WJPN01000013">
    <property type="protein sequence ID" value="MRH01569.1"/>
    <property type="molecule type" value="Genomic_DNA"/>
</dbReference>
<dbReference type="Proteomes" id="UP000437931">
    <property type="component" value="Unassembled WGS sequence"/>
</dbReference>
<dbReference type="AlphaFoldDB" id="A0A6N7QB50"/>
<sequence>MTSSPSSGAADQAAAPVSPKLSAEQMLSRLLTLIRTSRSVADFTPERLHEVMGVEMDYARDGSGRYGFGEKVSRDWVHGFEVNMKKADPRLIFSFDPVVPGASPAMRDLCHVDFDQFTSELEEMGFVRERYYDSPPAAPNGGPKPSHGPWMYDSFERPGMWLQVYPRDESIGSDDAVRHSCVQMVIVG</sequence>
<protein>
    <submittedName>
        <fullName evidence="1">Uncharacterized protein</fullName>
    </submittedName>
</protein>
<gene>
    <name evidence="1" type="ORF">GIY21_14835</name>
    <name evidence="2" type="ORF">GIY22_14865</name>
</gene>
<organism evidence="1 4">
    <name type="scientific">Xanthomonas sontii</name>
    <dbReference type="NCBI Taxonomy" id="2650745"/>
    <lineage>
        <taxon>Bacteria</taxon>
        <taxon>Pseudomonadati</taxon>
        <taxon>Pseudomonadota</taxon>
        <taxon>Gammaproteobacteria</taxon>
        <taxon>Lysobacterales</taxon>
        <taxon>Lysobacteraceae</taxon>
        <taxon>Xanthomonas</taxon>
    </lineage>
</organism>
<evidence type="ECO:0000313" key="3">
    <source>
        <dbReference type="Proteomes" id="UP000437931"/>
    </source>
</evidence>
<reference evidence="3 4" key="1">
    <citation type="submission" date="2019-11" db="EMBL/GenBank/DDBJ databases">
        <title>First report of rice panicle blight caused by Xanthomonas sp. in Iran.</title>
        <authorList>
            <person name="Mirghasempour S.A."/>
            <person name="Huang S."/>
            <person name="Brady C.L."/>
            <person name="Studholme D.J."/>
        </authorList>
    </citation>
    <scope>NUCLEOTIDE SEQUENCE [LARGE SCALE GENOMIC DNA]</scope>
    <source>
        <strain evidence="1 4">ASD011</strain>
        <strain evidence="3">SAM114</strain>
    </source>
</reference>
<dbReference type="RefSeq" id="WP_148827787.1">
    <property type="nucleotide sequence ID" value="NZ_CP132342.1"/>
</dbReference>
<evidence type="ECO:0000313" key="1">
    <source>
        <dbReference type="EMBL" id="MRH01569.1"/>
    </source>
</evidence>
<dbReference type="Proteomes" id="UP000439314">
    <property type="component" value="Unassembled WGS sequence"/>
</dbReference>
<dbReference type="EMBL" id="WJPM01000013">
    <property type="protein sequence ID" value="MRH75903.1"/>
    <property type="molecule type" value="Genomic_DNA"/>
</dbReference>
<evidence type="ECO:0000313" key="2">
    <source>
        <dbReference type="EMBL" id="MRH75903.1"/>
    </source>
</evidence>
<keyword evidence="3" id="KW-1185">Reference proteome</keyword>